<keyword evidence="6" id="KW-0472">Membrane</keyword>
<dbReference type="Pfam" id="PF00005">
    <property type="entry name" value="ABC_tran"/>
    <property type="match status" value="1"/>
</dbReference>
<feature type="domain" description="ABC transporter" evidence="7">
    <location>
        <begin position="8"/>
        <end position="258"/>
    </location>
</feature>
<keyword evidence="2" id="KW-0813">Transport</keyword>
<evidence type="ECO:0000256" key="5">
    <source>
        <dbReference type="ARBA" id="ARBA00022840"/>
    </source>
</evidence>
<dbReference type="InterPro" id="IPR003593">
    <property type="entry name" value="AAA+_ATPase"/>
</dbReference>
<dbReference type="SUPFAM" id="SSF52540">
    <property type="entry name" value="P-loop containing nucleoside triphosphate hydrolases"/>
    <property type="match status" value="1"/>
</dbReference>
<dbReference type="FunFam" id="3.40.50.300:FF:000016">
    <property type="entry name" value="Oligopeptide ABC transporter ATP-binding component"/>
    <property type="match status" value="1"/>
</dbReference>
<evidence type="ECO:0000256" key="2">
    <source>
        <dbReference type="ARBA" id="ARBA00022448"/>
    </source>
</evidence>
<evidence type="ECO:0000256" key="1">
    <source>
        <dbReference type="ARBA" id="ARBA00004202"/>
    </source>
</evidence>
<dbReference type="GO" id="GO:0005524">
    <property type="term" value="F:ATP binding"/>
    <property type="evidence" value="ECO:0007669"/>
    <property type="project" value="UniProtKB-KW"/>
</dbReference>
<dbReference type="InterPro" id="IPR003439">
    <property type="entry name" value="ABC_transporter-like_ATP-bd"/>
</dbReference>
<dbReference type="InterPro" id="IPR027417">
    <property type="entry name" value="P-loop_NTPase"/>
</dbReference>
<keyword evidence="3" id="KW-1003">Cell membrane</keyword>
<dbReference type="InterPro" id="IPR017871">
    <property type="entry name" value="ABC_transporter-like_CS"/>
</dbReference>
<protein>
    <submittedName>
        <fullName evidence="8">ABC transporter ATP-binding protein</fullName>
    </submittedName>
</protein>
<dbReference type="EMBL" id="DSDY01000042">
    <property type="protein sequence ID" value="HDS10238.1"/>
    <property type="molecule type" value="Genomic_DNA"/>
</dbReference>
<comment type="caution">
    <text evidence="8">The sequence shown here is derived from an EMBL/GenBank/DDBJ whole genome shotgun (WGS) entry which is preliminary data.</text>
</comment>
<evidence type="ECO:0000259" key="7">
    <source>
        <dbReference type="PROSITE" id="PS50893"/>
    </source>
</evidence>
<dbReference type="AlphaFoldDB" id="A0A7C1E8M4"/>
<dbReference type="GO" id="GO:0015833">
    <property type="term" value="P:peptide transport"/>
    <property type="evidence" value="ECO:0007669"/>
    <property type="project" value="InterPro"/>
</dbReference>
<dbReference type="NCBIfam" id="TIGR01727">
    <property type="entry name" value="oligo_HPY"/>
    <property type="match status" value="1"/>
</dbReference>
<name>A0A7C1E8M4_9CREN</name>
<evidence type="ECO:0000256" key="6">
    <source>
        <dbReference type="ARBA" id="ARBA00023136"/>
    </source>
</evidence>
<dbReference type="GO" id="GO:0005886">
    <property type="term" value="C:plasma membrane"/>
    <property type="evidence" value="ECO:0007669"/>
    <property type="project" value="UniProtKB-SubCell"/>
</dbReference>
<accession>A0A7C1E8M4</accession>
<sequence>MTCLEDILKVNNLTISYRTLRGKVKAVENVSFNLGKGKILAVVGETGSGKTTIGLAILRILPPNAVIEKGEIWFNGKNILDLDEDAMRRIRGKEISIIFQEPKITLNPVLKIGEQIAEVPIEHLGLDKKEAYRLARKMLERTGVPDPDRVMKSYPHELSGGMAQRVVISIAMILRPKLLVADEPTSALDVSVQAQVLDLIQELVRETGTSVIFITHDLSLAAEIADEILVMYYGKVVEYGDVFEIFKTPKHPYTKALLNAIPRIGFRGKLKSLEEMINE</sequence>
<dbReference type="PROSITE" id="PS00211">
    <property type="entry name" value="ABC_TRANSPORTER_1"/>
    <property type="match status" value="1"/>
</dbReference>
<keyword evidence="4" id="KW-0547">Nucleotide-binding</keyword>
<dbReference type="CDD" id="cd03257">
    <property type="entry name" value="ABC_NikE_OppD_transporters"/>
    <property type="match status" value="1"/>
</dbReference>
<dbReference type="PANTHER" id="PTHR43297:SF2">
    <property type="entry name" value="DIPEPTIDE TRANSPORT ATP-BINDING PROTEIN DPPD"/>
    <property type="match status" value="1"/>
</dbReference>
<dbReference type="Pfam" id="PF08352">
    <property type="entry name" value="oligo_HPY"/>
    <property type="match status" value="1"/>
</dbReference>
<organism evidence="8">
    <name type="scientific">Fervidicoccus fontis</name>
    <dbReference type="NCBI Taxonomy" id="683846"/>
    <lineage>
        <taxon>Archaea</taxon>
        <taxon>Thermoproteota</taxon>
        <taxon>Thermoprotei</taxon>
        <taxon>Fervidicoccales</taxon>
        <taxon>Fervidicoccaceae</taxon>
        <taxon>Fervidicoccus</taxon>
    </lineage>
</organism>
<comment type="subcellular location">
    <subcellularLocation>
        <location evidence="1">Cell membrane</location>
        <topology evidence="1">Peripheral membrane protein</topology>
    </subcellularLocation>
</comment>
<dbReference type="InterPro" id="IPR013563">
    <property type="entry name" value="Oligopep_ABC_C"/>
</dbReference>
<proteinExistence type="predicted"/>
<keyword evidence="5 8" id="KW-0067">ATP-binding</keyword>
<dbReference type="PROSITE" id="PS50893">
    <property type="entry name" value="ABC_TRANSPORTER_2"/>
    <property type="match status" value="1"/>
</dbReference>
<evidence type="ECO:0000313" key="8">
    <source>
        <dbReference type="EMBL" id="HDS10238.1"/>
    </source>
</evidence>
<dbReference type="GO" id="GO:0016887">
    <property type="term" value="F:ATP hydrolysis activity"/>
    <property type="evidence" value="ECO:0007669"/>
    <property type="project" value="InterPro"/>
</dbReference>
<reference evidence="8" key="1">
    <citation type="journal article" date="2020" name="mSystems">
        <title>Genome- and Community-Level Interaction Insights into Carbon Utilization and Element Cycling Functions of Hydrothermarchaeota in Hydrothermal Sediment.</title>
        <authorList>
            <person name="Zhou Z."/>
            <person name="Liu Y."/>
            <person name="Xu W."/>
            <person name="Pan J."/>
            <person name="Luo Z.H."/>
            <person name="Li M."/>
        </authorList>
    </citation>
    <scope>NUCLEOTIDE SEQUENCE [LARGE SCALE GENOMIC DNA]</scope>
    <source>
        <strain evidence="8">SpSt-123</strain>
    </source>
</reference>
<dbReference type="Gene3D" id="3.40.50.300">
    <property type="entry name" value="P-loop containing nucleotide triphosphate hydrolases"/>
    <property type="match status" value="1"/>
</dbReference>
<dbReference type="PANTHER" id="PTHR43297">
    <property type="entry name" value="OLIGOPEPTIDE TRANSPORT ATP-BINDING PROTEIN APPD"/>
    <property type="match status" value="1"/>
</dbReference>
<gene>
    <name evidence="8" type="ORF">ENO04_01250</name>
</gene>
<dbReference type="SMART" id="SM00382">
    <property type="entry name" value="AAA"/>
    <property type="match status" value="1"/>
</dbReference>
<evidence type="ECO:0000256" key="4">
    <source>
        <dbReference type="ARBA" id="ARBA00022741"/>
    </source>
</evidence>
<evidence type="ECO:0000256" key="3">
    <source>
        <dbReference type="ARBA" id="ARBA00022475"/>
    </source>
</evidence>
<dbReference type="InterPro" id="IPR050388">
    <property type="entry name" value="ABC_Ni/Peptide_Import"/>
</dbReference>